<organism evidence="6 7">
    <name type="scientific">Micromonospora andamanensis</name>
    <dbReference type="NCBI Taxonomy" id="1287068"/>
    <lineage>
        <taxon>Bacteria</taxon>
        <taxon>Bacillati</taxon>
        <taxon>Actinomycetota</taxon>
        <taxon>Actinomycetes</taxon>
        <taxon>Micromonosporales</taxon>
        <taxon>Micromonosporaceae</taxon>
        <taxon>Micromonospora</taxon>
    </lineage>
</organism>
<name>A0ABQ4HYR4_9ACTN</name>
<evidence type="ECO:0000259" key="5">
    <source>
        <dbReference type="PROSITE" id="PS50977"/>
    </source>
</evidence>
<dbReference type="PANTHER" id="PTHR30055">
    <property type="entry name" value="HTH-TYPE TRANSCRIPTIONAL REGULATOR RUTR"/>
    <property type="match status" value="1"/>
</dbReference>
<dbReference type="EMBL" id="BOOZ01000024">
    <property type="protein sequence ID" value="GIJ10785.1"/>
    <property type="molecule type" value="Genomic_DNA"/>
</dbReference>
<keyword evidence="7" id="KW-1185">Reference proteome</keyword>
<gene>
    <name evidence="6" type="ORF">Van01_39990</name>
</gene>
<dbReference type="SUPFAM" id="SSF48498">
    <property type="entry name" value="Tetracyclin repressor-like, C-terminal domain"/>
    <property type="match status" value="1"/>
</dbReference>
<dbReference type="Gene3D" id="1.10.357.10">
    <property type="entry name" value="Tetracycline Repressor, domain 2"/>
    <property type="match status" value="1"/>
</dbReference>
<evidence type="ECO:0000313" key="6">
    <source>
        <dbReference type="EMBL" id="GIJ10785.1"/>
    </source>
</evidence>
<dbReference type="InterPro" id="IPR050109">
    <property type="entry name" value="HTH-type_TetR-like_transc_reg"/>
</dbReference>
<dbReference type="RefSeq" id="WP_204009549.1">
    <property type="nucleotide sequence ID" value="NZ_BOOZ01000024.1"/>
</dbReference>
<reference evidence="6 7" key="1">
    <citation type="submission" date="2021-01" db="EMBL/GenBank/DDBJ databases">
        <title>Whole genome shotgun sequence of Verrucosispora andamanensis NBRC 109075.</title>
        <authorList>
            <person name="Komaki H."/>
            <person name="Tamura T."/>
        </authorList>
    </citation>
    <scope>NUCLEOTIDE SEQUENCE [LARGE SCALE GENOMIC DNA]</scope>
    <source>
        <strain evidence="6 7">NBRC 109075</strain>
    </source>
</reference>
<dbReference type="PROSITE" id="PS50977">
    <property type="entry name" value="HTH_TETR_2"/>
    <property type="match status" value="1"/>
</dbReference>
<evidence type="ECO:0000256" key="2">
    <source>
        <dbReference type="ARBA" id="ARBA00023125"/>
    </source>
</evidence>
<dbReference type="PANTHER" id="PTHR30055:SF151">
    <property type="entry name" value="TRANSCRIPTIONAL REGULATORY PROTEIN"/>
    <property type="match status" value="1"/>
</dbReference>
<protein>
    <submittedName>
        <fullName evidence="6">TetR family transcriptional regulator</fullName>
    </submittedName>
</protein>
<keyword evidence="2 4" id="KW-0238">DNA-binding</keyword>
<comment type="caution">
    <text evidence="6">The sequence shown here is derived from an EMBL/GenBank/DDBJ whole genome shotgun (WGS) entry which is preliminary data.</text>
</comment>
<feature type="DNA-binding region" description="H-T-H motif" evidence="4">
    <location>
        <begin position="56"/>
        <end position="75"/>
    </location>
</feature>
<dbReference type="SUPFAM" id="SSF46689">
    <property type="entry name" value="Homeodomain-like"/>
    <property type="match status" value="1"/>
</dbReference>
<keyword evidence="1" id="KW-0805">Transcription regulation</keyword>
<evidence type="ECO:0000256" key="3">
    <source>
        <dbReference type="ARBA" id="ARBA00023163"/>
    </source>
</evidence>
<dbReference type="Pfam" id="PF00440">
    <property type="entry name" value="TetR_N"/>
    <property type="match status" value="1"/>
</dbReference>
<dbReference type="Pfam" id="PF02909">
    <property type="entry name" value="TetR_C_1"/>
    <property type="match status" value="1"/>
</dbReference>
<proteinExistence type="predicted"/>
<accession>A0ABQ4HYR4</accession>
<evidence type="ECO:0000256" key="4">
    <source>
        <dbReference type="PROSITE-ProRule" id="PRU00335"/>
    </source>
</evidence>
<sequence>MPDHRTGGGDPAHTLRLLWRQPDDAPRRGPRQGRSLDDILTAAITLADAEGLAAVTMRALAQAVGVAPMTLYTYVPGKAELLDLMLDAIYAGMPRPDRSGAPWRTRVVAVAADNRNLFATHPWAAEVATGRPPLGPGQLAKYEYELRAFDDTGLDDVTRDAALTYVLDFVRAAARSATEARSAQQESAWTDEQWWTANAPLLTQVLDERRFPTAVRVGAAAGAAQNAAYHPDHAYEFGLARVLDGLGVLIDAGPGAND</sequence>
<dbReference type="InterPro" id="IPR009057">
    <property type="entry name" value="Homeodomain-like_sf"/>
</dbReference>
<dbReference type="InterPro" id="IPR004111">
    <property type="entry name" value="Repressor_TetR_C"/>
</dbReference>
<evidence type="ECO:0000313" key="7">
    <source>
        <dbReference type="Proteomes" id="UP000647017"/>
    </source>
</evidence>
<dbReference type="InterPro" id="IPR001647">
    <property type="entry name" value="HTH_TetR"/>
</dbReference>
<dbReference type="Proteomes" id="UP000647017">
    <property type="component" value="Unassembled WGS sequence"/>
</dbReference>
<dbReference type="Gene3D" id="1.10.10.60">
    <property type="entry name" value="Homeodomain-like"/>
    <property type="match status" value="1"/>
</dbReference>
<evidence type="ECO:0000256" key="1">
    <source>
        <dbReference type="ARBA" id="ARBA00023015"/>
    </source>
</evidence>
<keyword evidence="3" id="KW-0804">Transcription</keyword>
<feature type="domain" description="HTH tetR-type" evidence="5">
    <location>
        <begin position="33"/>
        <end position="93"/>
    </location>
</feature>
<dbReference type="InterPro" id="IPR036271">
    <property type="entry name" value="Tet_transcr_reg_TetR-rel_C_sf"/>
</dbReference>